<protein>
    <recommendedName>
        <fullName evidence="7">Large ribosomal subunit protein bL32m</fullName>
    </recommendedName>
</protein>
<dbReference type="Pfam" id="PF01783">
    <property type="entry name" value="Ribosomal_L32p"/>
    <property type="match status" value="1"/>
</dbReference>
<keyword evidence="4" id="KW-0689">Ribosomal protein</keyword>
<evidence type="ECO:0000256" key="7">
    <source>
        <dbReference type="ARBA" id="ARBA00039935"/>
    </source>
</evidence>
<keyword evidence="6" id="KW-0687">Ribonucleoprotein</keyword>
<evidence type="ECO:0000256" key="6">
    <source>
        <dbReference type="ARBA" id="ARBA00023274"/>
    </source>
</evidence>
<comment type="subcellular location">
    <subcellularLocation>
        <location evidence="1">Mitochondrion</location>
    </subcellularLocation>
</comment>
<dbReference type="PANTHER" id="PTHR21026">
    <property type="entry name" value="39S RIBOSOMAL PROTEIN L32, MITOCHONDRIAL"/>
    <property type="match status" value="1"/>
</dbReference>
<evidence type="ECO:0000256" key="4">
    <source>
        <dbReference type="ARBA" id="ARBA00022980"/>
    </source>
</evidence>
<keyword evidence="5" id="KW-0496">Mitochondrion</keyword>
<dbReference type="AlphaFoldDB" id="A0A109UZR2"/>
<dbReference type="GO" id="GO:0006412">
    <property type="term" value="P:translation"/>
    <property type="evidence" value="ECO:0007669"/>
    <property type="project" value="InterPro"/>
</dbReference>
<dbReference type="GeneID" id="28725233"/>
<organism evidence="8 9">
    <name type="scientific">Eremothecium sinecaudum</name>
    <dbReference type="NCBI Taxonomy" id="45286"/>
    <lineage>
        <taxon>Eukaryota</taxon>
        <taxon>Fungi</taxon>
        <taxon>Dikarya</taxon>
        <taxon>Ascomycota</taxon>
        <taxon>Saccharomycotina</taxon>
        <taxon>Saccharomycetes</taxon>
        <taxon>Saccharomycetales</taxon>
        <taxon>Saccharomycetaceae</taxon>
        <taxon>Eremothecium</taxon>
    </lineage>
</organism>
<evidence type="ECO:0000256" key="1">
    <source>
        <dbReference type="ARBA" id="ARBA00004173"/>
    </source>
</evidence>
<dbReference type="NCBIfam" id="TIGR01031">
    <property type="entry name" value="rpmF_bact"/>
    <property type="match status" value="1"/>
</dbReference>
<evidence type="ECO:0000313" key="9">
    <source>
        <dbReference type="Proteomes" id="UP000243052"/>
    </source>
</evidence>
<dbReference type="Proteomes" id="UP000243052">
    <property type="component" value="Chromosome vi"/>
</dbReference>
<dbReference type="InterPro" id="IPR051991">
    <property type="entry name" value="Mitoribosomal_protein_bL32"/>
</dbReference>
<dbReference type="OrthoDB" id="2014905at2759"/>
<dbReference type="InterPro" id="IPR002677">
    <property type="entry name" value="Ribosomal_bL32"/>
</dbReference>
<gene>
    <name evidence="8" type="ORF">AW171_hschr63908</name>
</gene>
<reference evidence="8 9" key="1">
    <citation type="submission" date="2016-01" db="EMBL/GenBank/DDBJ databases">
        <title>Genome sequence of the yeast Holleya sinecauda.</title>
        <authorList>
            <person name="Dietrich F.S."/>
        </authorList>
    </citation>
    <scope>NUCLEOTIDE SEQUENCE [LARGE SCALE GENOMIC DNA]</scope>
    <source>
        <strain evidence="8 9">ATCC 58844</strain>
    </source>
</reference>
<keyword evidence="9" id="KW-1185">Reference proteome</keyword>
<evidence type="ECO:0000256" key="5">
    <source>
        <dbReference type="ARBA" id="ARBA00023128"/>
    </source>
</evidence>
<dbReference type="PANTHER" id="PTHR21026:SF2">
    <property type="entry name" value="LARGE RIBOSOMAL SUBUNIT PROTEIN BL32M"/>
    <property type="match status" value="1"/>
</dbReference>
<evidence type="ECO:0000313" key="8">
    <source>
        <dbReference type="EMBL" id="AMD21913.1"/>
    </source>
</evidence>
<accession>A0A109UZR2</accession>
<proteinExistence type="inferred from homology"/>
<dbReference type="EMBL" id="CP014246">
    <property type="protein sequence ID" value="AMD21913.1"/>
    <property type="molecule type" value="Genomic_DNA"/>
</dbReference>
<dbReference type="GO" id="GO:0005762">
    <property type="term" value="C:mitochondrial large ribosomal subunit"/>
    <property type="evidence" value="ECO:0007669"/>
    <property type="project" value="TreeGrafter"/>
</dbReference>
<dbReference type="InterPro" id="IPR011332">
    <property type="entry name" value="Ribosomal_zn-bd"/>
</dbReference>
<sequence length="181" mass="21087">MSVNTALVNIGRVLSESAVSLLPCFHIGINNFPSILPQALIDHVQNEQNNLPGDDFFFGNGMILAAPKKKVSHAKKRQRLYAPGKKQLKMIHHLGKCPSCGHYKRMHTLCMHCFNEIRHIWKMHTKEDVKEPQQEQELSELDKRILYPGKKETEYIQNLKDKDSYLERRMRTLPVERKEKK</sequence>
<name>A0A109UZR2_9SACH</name>
<evidence type="ECO:0000256" key="2">
    <source>
        <dbReference type="ARBA" id="ARBA00008560"/>
    </source>
</evidence>
<dbReference type="SUPFAM" id="SSF57829">
    <property type="entry name" value="Zn-binding ribosomal proteins"/>
    <property type="match status" value="1"/>
</dbReference>
<dbReference type="STRING" id="45286.A0A109UZR2"/>
<dbReference type="RefSeq" id="XP_017988909.1">
    <property type="nucleotide sequence ID" value="XM_018133420.1"/>
</dbReference>
<evidence type="ECO:0000256" key="3">
    <source>
        <dbReference type="ARBA" id="ARBA00022946"/>
    </source>
</evidence>
<dbReference type="GO" id="GO:0003735">
    <property type="term" value="F:structural constituent of ribosome"/>
    <property type="evidence" value="ECO:0007669"/>
    <property type="project" value="InterPro"/>
</dbReference>
<comment type="similarity">
    <text evidence="2">Belongs to the bacterial ribosomal protein bL32 family.</text>
</comment>
<keyword evidence="3" id="KW-0809">Transit peptide</keyword>